<name>A0A8E0M7Q6_LACPA</name>
<gene>
    <name evidence="2" type="ORF">Lpp7_15105</name>
</gene>
<dbReference type="InterPro" id="IPR017853">
    <property type="entry name" value="GH"/>
</dbReference>
<reference evidence="2 3" key="1">
    <citation type="journal article" date="2013" name="PLoS ONE">
        <title>Lactobacillus paracasei comparative genomics: towards species pan-genome definition and exploitation of diversity.</title>
        <authorList>
            <person name="Smokvina T."/>
            <person name="Wels M."/>
            <person name="Polka J."/>
            <person name="Chervaux C."/>
            <person name="Brisse S."/>
            <person name="Boekhorst J."/>
            <person name="van Hylckama Vlieg J.E."/>
            <person name="Siezen R.J."/>
        </authorList>
    </citation>
    <scope>NUCLEOTIDE SEQUENCE [LARGE SCALE GENOMIC DNA]</scope>
    <source>
        <strain evidence="2 3">Lpp7</strain>
    </source>
</reference>
<proteinExistence type="predicted"/>
<dbReference type="Proteomes" id="UP000014303">
    <property type="component" value="Unassembled WGS sequence"/>
</dbReference>
<dbReference type="PANTHER" id="PTHR10357">
    <property type="entry name" value="ALPHA-AMYLASE FAMILY MEMBER"/>
    <property type="match status" value="1"/>
</dbReference>
<dbReference type="GO" id="GO:0004556">
    <property type="term" value="F:alpha-amylase activity"/>
    <property type="evidence" value="ECO:0007669"/>
    <property type="project" value="TreeGrafter"/>
</dbReference>
<comment type="caution">
    <text evidence="2">The sequence shown here is derived from an EMBL/GenBank/DDBJ whole genome shotgun (WGS) entry which is preliminary data.</text>
</comment>
<sequence>MSTWYDQAIIYQIYPKSFQDSDGDGIGDLNGIRQRIPYLQDLGINAVWLNPVFVSPQVDNGYDVANYYAIDERMGTMADMQALIHELHEAGIRIILVFCFEPHIRSAPV</sequence>
<organism evidence="2 3">
    <name type="scientific">Lacticaseibacillus paracasei subsp. paracasei Lpp7</name>
    <dbReference type="NCBI Taxonomy" id="1256200"/>
    <lineage>
        <taxon>Bacteria</taxon>
        <taxon>Bacillati</taxon>
        <taxon>Bacillota</taxon>
        <taxon>Bacilli</taxon>
        <taxon>Lactobacillales</taxon>
        <taxon>Lactobacillaceae</taxon>
        <taxon>Lacticaseibacillus</taxon>
    </lineage>
</organism>
<dbReference type="Gene3D" id="3.20.20.80">
    <property type="entry name" value="Glycosidases"/>
    <property type="match status" value="1"/>
</dbReference>
<dbReference type="SUPFAM" id="SSF51445">
    <property type="entry name" value="(Trans)glycosidases"/>
    <property type="match status" value="1"/>
</dbReference>
<dbReference type="Pfam" id="PF00128">
    <property type="entry name" value="Alpha-amylase"/>
    <property type="match status" value="1"/>
</dbReference>
<dbReference type="EMBL" id="ANJV01000471">
    <property type="protein sequence ID" value="EPC48264.1"/>
    <property type="molecule type" value="Genomic_DNA"/>
</dbReference>
<feature type="domain" description="Glycosyl hydrolase family 13 catalytic" evidence="1">
    <location>
        <begin position="12"/>
        <end position="97"/>
    </location>
</feature>
<dbReference type="PANTHER" id="PTHR10357:SF179">
    <property type="entry name" value="NEUTRAL AND BASIC AMINO ACID TRANSPORT PROTEIN RBAT"/>
    <property type="match status" value="1"/>
</dbReference>
<dbReference type="GO" id="GO:0009313">
    <property type="term" value="P:oligosaccharide catabolic process"/>
    <property type="evidence" value="ECO:0007669"/>
    <property type="project" value="TreeGrafter"/>
</dbReference>
<accession>A0A8E0M7Q6</accession>
<evidence type="ECO:0000313" key="2">
    <source>
        <dbReference type="EMBL" id="EPC48264.1"/>
    </source>
</evidence>
<dbReference type="AlphaFoldDB" id="A0A8E0M7Q6"/>
<evidence type="ECO:0000259" key="1">
    <source>
        <dbReference type="Pfam" id="PF00128"/>
    </source>
</evidence>
<evidence type="ECO:0000313" key="3">
    <source>
        <dbReference type="Proteomes" id="UP000014303"/>
    </source>
</evidence>
<feature type="non-terminal residue" evidence="2">
    <location>
        <position position="109"/>
    </location>
</feature>
<protein>
    <submittedName>
        <fullName evidence="2">Alpha-glucosidase</fullName>
    </submittedName>
</protein>
<dbReference type="InterPro" id="IPR006047">
    <property type="entry name" value="GH13_cat_dom"/>
</dbReference>